<dbReference type="InterPro" id="IPR043158">
    <property type="entry name" value="Wnt_C"/>
</dbReference>
<dbReference type="InterPro" id="IPR009143">
    <property type="entry name" value="Wnt6"/>
</dbReference>
<feature type="region of interest" description="Disordered" evidence="10">
    <location>
        <begin position="126"/>
        <end position="157"/>
    </location>
</feature>
<comment type="function">
    <text evidence="9">Ligand for members of the frizzled family of seven transmembrane receptors.</text>
</comment>
<dbReference type="Pfam" id="PF00110">
    <property type="entry name" value="wnt"/>
    <property type="match status" value="1"/>
</dbReference>
<evidence type="ECO:0000313" key="11">
    <source>
        <dbReference type="EMBL" id="CAH2058124.1"/>
    </source>
</evidence>
<keyword evidence="6 9" id="KW-0879">Wnt signaling pathway</keyword>
<evidence type="ECO:0000256" key="10">
    <source>
        <dbReference type="SAM" id="MobiDB-lite"/>
    </source>
</evidence>
<dbReference type="PANTHER" id="PTHR12027">
    <property type="entry name" value="WNT RELATED"/>
    <property type="match status" value="1"/>
</dbReference>
<evidence type="ECO:0000256" key="9">
    <source>
        <dbReference type="RuleBase" id="RU003500"/>
    </source>
</evidence>
<dbReference type="EMBL" id="OW152837">
    <property type="protein sequence ID" value="CAH2058124.1"/>
    <property type="molecule type" value="Genomic_DNA"/>
</dbReference>
<keyword evidence="7" id="KW-1015">Disulfide bond</keyword>
<dbReference type="Gene3D" id="3.30.2460.20">
    <property type="match status" value="1"/>
</dbReference>
<gene>
    <name evidence="11" type="ORF">IPOD504_LOCUS10451</name>
</gene>
<evidence type="ECO:0000256" key="4">
    <source>
        <dbReference type="ARBA" id="ARBA00022525"/>
    </source>
</evidence>
<proteinExistence type="inferred from homology"/>
<evidence type="ECO:0000256" key="5">
    <source>
        <dbReference type="ARBA" id="ARBA00022530"/>
    </source>
</evidence>
<dbReference type="InterPro" id="IPR005817">
    <property type="entry name" value="Wnt"/>
</dbReference>
<keyword evidence="12" id="KW-1185">Reference proteome</keyword>
<dbReference type="InterPro" id="IPR018161">
    <property type="entry name" value="Wnt_CS"/>
</dbReference>
<keyword evidence="3 9" id="KW-0217">Developmental protein</keyword>
<feature type="non-terminal residue" evidence="11">
    <location>
        <position position="1"/>
    </location>
</feature>
<comment type="subcellular location">
    <subcellularLocation>
        <location evidence="1 9">Secreted</location>
        <location evidence="1 9">Extracellular space</location>
        <location evidence="1 9">Extracellular matrix</location>
    </subcellularLocation>
</comment>
<dbReference type="PRINTS" id="PR01349">
    <property type="entry name" value="WNTPROTEIN"/>
</dbReference>
<evidence type="ECO:0000256" key="3">
    <source>
        <dbReference type="ARBA" id="ARBA00022473"/>
    </source>
</evidence>
<dbReference type="PROSITE" id="PS00246">
    <property type="entry name" value="WNT1"/>
    <property type="match status" value="1"/>
</dbReference>
<dbReference type="SMART" id="SM00097">
    <property type="entry name" value="WNT1"/>
    <property type="match status" value="1"/>
</dbReference>
<evidence type="ECO:0000256" key="8">
    <source>
        <dbReference type="ARBA" id="ARBA00023288"/>
    </source>
</evidence>
<evidence type="ECO:0000256" key="1">
    <source>
        <dbReference type="ARBA" id="ARBA00004498"/>
    </source>
</evidence>
<keyword evidence="5" id="KW-0272">Extracellular matrix</keyword>
<dbReference type="Proteomes" id="UP000837857">
    <property type="component" value="Chromosome 25"/>
</dbReference>
<dbReference type="PANTHER" id="PTHR12027:SF99">
    <property type="entry name" value="PROTEIN WNT"/>
    <property type="match status" value="1"/>
</dbReference>
<evidence type="ECO:0000256" key="7">
    <source>
        <dbReference type="ARBA" id="ARBA00023157"/>
    </source>
</evidence>
<evidence type="ECO:0000256" key="6">
    <source>
        <dbReference type="ARBA" id="ARBA00022687"/>
    </source>
</evidence>
<comment type="similarity">
    <text evidence="2 9">Belongs to the Wnt family.</text>
</comment>
<accession>A0ABN8IMM9</accession>
<keyword evidence="8" id="KW-0449">Lipoprotein</keyword>
<sequence>MGFAFAASALKVTHVASSITNKALLGRAPYIPPQPPSDGAYDINKSPLPPFRQAECVPPLPSHTCGTQGPKRCAPALAIKTRQRRTNEERGRGSTGAKGTPRFICPSTFYIHLLSPLVGQSTYRSTRSALAGPNKSSLRENNRGNLAAPRAPSQAGNTSLETFTTLQKESCHRLEYLVERQKQLCLLSDRVLQVLQTGATQAVEECQHQFRHSRWNCSTVTNSTDIFGGVLKFKSRESAFVHAMSSAALTHTVARACSRGELNECSCDARVRKRTPRHWQWGGCSEDIRYGEMFSRDFVDAKEDKNTDEGLMNLHNNEAGRRAVRGRMQRVCKCHGMSGSCSVRVCWRRLPQLRLVGDALTTRYEGASHVKVVERKRGKNIRKLRPLHADMKKPNKTDLVYLEESPDYCEPNDELGILGTRGRTCNRTSAGLDGCRLLCCGRGYQTRVRDHEEKCRCRFVWCCRVHCEVCRYKRDHHVCN</sequence>
<organism evidence="11 12">
    <name type="scientific">Iphiclides podalirius</name>
    <name type="common">scarce swallowtail</name>
    <dbReference type="NCBI Taxonomy" id="110791"/>
    <lineage>
        <taxon>Eukaryota</taxon>
        <taxon>Metazoa</taxon>
        <taxon>Ecdysozoa</taxon>
        <taxon>Arthropoda</taxon>
        <taxon>Hexapoda</taxon>
        <taxon>Insecta</taxon>
        <taxon>Pterygota</taxon>
        <taxon>Neoptera</taxon>
        <taxon>Endopterygota</taxon>
        <taxon>Lepidoptera</taxon>
        <taxon>Glossata</taxon>
        <taxon>Ditrysia</taxon>
        <taxon>Papilionoidea</taxon>
        <taxon>Papilionidae</taxon>
        <taxon>Papilioninae</taxon>
        <taxon>Iphiclides</taxon>
    </lineage>
</organism>
<dbReference type="CDD" id="cd19338">
    <property type="entry name" value="Wnt_Wnt6"/>
    <property type="match status" value="1"/>
</dbReference>
<protein>
    <recommendedName>
        <fullName evidence="9">Protein Wnt</fullName>
    </recommendedName>
</protein>
<evidence type="ECO:0000256" key="2">
    <source>
        <dbReference type="ARBA" id="ARBA00005683"/>
    </source>
</evidence>
<reference evidence="11" key="1">
    <citation type="submission" date="2022-03" db="EMBL/GenBank/DDBJ databases">
        <authorList>
            <person name="Martin H S."/>
        </authorList>
    </citation>
    <scope>NUCLEOTIDE SEQUENCE</scope>
</reference>
<evidence type="ECO:0000313" key="12">
    <source>
        <dbReference type="Proteomes" id="UP000837857"/>
    </source>
</evidence>
<name>A0ABN8IMM9_9NEOP</name>
<keyword evidence="4" id="KW-0964">Secreted</keyword>